<organism evidence="5 6">
    <name type="scientific">Nicoletella semolina</name>
    <dbReference type="NCBI Taxonomy" id="271160"/>
    <lineage>
        <taxon>Bacteria</taxon>
        <taxon>Pseudomonadati</taxon>
        <taxon>Pseudomonadota</taxon>
        <taxon>Gammaproteobacteria</taxon>
        <taxon>Pasteurellales</taxon>
        <taxon>Pasteurellaceae</taxon>
        <taxon>Nicoletella</taxon>
    </lineage>
</organism>
<feature type="binding site" evidence="2">
    <location>
        <position position="213"/>
    </location>
    <ligand>
        <name>Mg(2+)</name>
        <dbReference type="ChEBI" id="CHEBI:18420"/>
        <label>5</label>
    </ligand>
</feature>
<feature type="binding site" evidence="2">
    <location>
        <position position="144"/>
    </location>
    <ligand>
        <name>ATP</name>
        <dbReference type="ChEBI" id="CHEBI:30616"/>
    </ligand>
</feature>
<feature type="binding site" evidence="2">
    <location>
        <position position="73"/>
    </location>
    <ligand>
        <name>Mg(2+)</name>
        <dbReference type="ChEBI" id="CHEBI:18420"/>
        <label>2</label>
    </ligand>
</feature>
<comment type="catalytic activity">
    <reaction evidence="2">
        <text>thiamine phosphate + ATP = thiamine diphosphate + ADP</text>
        <dbReference type="Rhea" id="RHEA:15913"/>
        <dbReference type="ChEBI" id="CHEBI:30616"/>
        <dbReference type="ChEBI" id="CHEBI:37575"/>
        <dbReference type="ChEBI" id="CHEBI:58937"/>
        <dbReference type="ChEBI" id="CHEBI:456216"/>
        <dbReference type="EC" id="2.7.4.16"/>
    </reaction>
</comment>
<dbReference type="GO" id="GO:0009228">
    <property type="term" value="P:thiamine biosynthetic process"/>
    <property type="evidence" value="ECO:0007669"/>
    <property type="project" value="UniProtKB-KW"/>
</dbReference>
<name>A0A4V2SK88_9PAST</name>
<feature type="binding site" evidence="2">
    <location>
        <position position="45"/>
    </location>
    <ligand>
        <name>Mg(2+)</name>
        <dbReference type="ChEBI" id="CHEBI:18420"/>
        <label>1</label>
    </ligand>
</feature>
<dbReference type="Gene3D" id="3.90.650.10">
    <property type="entry name" value="PurM-like C-terminal domain"/>
    <property type="match status" value="1"/>
</dbReference>
<keyword evidence="2 5" id="KW-0418">Kinase</keyword>
<comment type="pathway">
    <text evidence="2">Cofactor biosynthesis; thiamine diphosphate biosynthesis; thiamine diphosphate from thiamine phosphate: step 1/1.</text>
</comment>
<keyword evidence="2" id="KW-0808">Transferase</keyword>
<dbReference type="Pfam" id="PF02769">
    <property type="entry name" value="AIRS_C"/>
    <property type="match status" value="1"/>
</dbReference>
<dbReference type="OrthoDB" id="9802811at2"/>
<feature type="binding site" evidence="2">
    <location>
        <position position="210"/>
    </location>
    <ligand>
        <name>Mg(2+)</name>
        <dbReference type="ChEBI" id="CHEBI:18420"/>
        <label>3</label>
    </ligand>
</feature>
<dbReference type="InterPro" id="IPR036921">
    <property type="entry name" value="PurM-like_N_sf"/>
</dbReference>
<dbReference type="InterPro" id="IPR016188">
    <property type="entry name" value="PurM-like_N"/>
</dbReference>
<dbReference type="InterPro" id="IPR006283">
    <property type="entry name" value="ThiL-like"/>
</dbReference>
<feature type="binding site" evidence="2">
    <location>
        <position position="28"/>
    </location>
    <ligand>
        <name>Mg(2+)</name>
        <dbReference type="ChEBI" id="CHEBI:18420"/>
        <label>3</label>
    </ligand>
</feature>
<dbReference type="NCBIfam" id="TIGR01379">
    <property type="entry name" value="thiL"/>
    <property type="match status" value="1"/>
</dbReference>
<dbReference type="PANTHER" id="PTHR30270:SF0">
    <property type="entry name" value="THIAMINE-MONOPHOSPHATE KINASE"/>
    <property type="match status" value="1"/>
</dbReference>
<keyword evidence="6" id="KW-1185">Reference proteome</keyword>
<evidence type="ECO:0000313" key="5">
    <source>
        <dbReference type="EMBL" id="TCP18606.1"/>
    </source>
</evidence>
<feature type="binding site" evidence="2">
    <location>
        <position position="120"/>
    </location>
    <ligand>
        <name>Mg(2+)</name>
        <dbReference type="ChEBI" id="CHEBI:18420"/>
        <label>1</label>
    </ligand>
</feature>
<comment type="miscellaneous">
    <text evidence="2">Reaction mechanism of ThiL seems to utilize a direct, inline transfer of the gamma-phosphate of ATP to TMP rather than a phosphorylated enzyme intermediate.</text>
</comment>
<feature type="binding site" evidence="2">
    <location>
        <position position="73"/>
    </location>
    <ligand>
        <name>Mg(2+)</name>
        <dbReference type="ChEBI" id="CHEBI:18420"/>
        <label>3</label>
    </ligand>
</feature>
<feature type="binding site" evidence="2">
    <location>
        <position position="52"/>
    </location>
    <ligand>
        <name>substrate</name>
    </ligand>
</feature>
<feature type="binding site" evidence="2">
    <location>
        <position position="318"/>
    </location>
    <ligand>
        <name>substrate</name>
    </ligand>
</feature>
<feature type="binding site" evidence="2">
    <location>
        <position position="28"/>
    </location>
    <ligand>
        <name>Mg(2+)</name>
        <dbReference type="ChEBI" id="CHEBI:18420"/>
        <label>4</label>
    </ligand>
</feature>
<sequence length="322" mass="35473">MGEFELIRTYFKQYAKQHSDVMLGIGDDCAITLLKPNQRLVTTTDMLVQGTHFFPDISPADLAYKSVAVNLSDLAAMGARPRWISLALSLPRVDSVWLEAFSRSLFEILTQYNVALIGGDTVRGELSLTITAQGVLPQAVGLLRKNAKVGDWIFVSGSLGESAAGLDILFQSPPKPLSASQQWLVKRHLSPTPRVELGQFLTQFSQCAIDISDGLLADLRHILEQSQVGAEIRLEQLPLSDELLENYSLEQAEKFALTGGEDYELCFTVSDEQMALFSQAVKHFDVSCHCIGRITAKTGKLELTKQGKVVSISSQDGFHHFN</sequence>
<feature type="binding site" evidence="2">
    <location>
        <position position="261"/>
    </location>
    <ligand>
        <name>substrate</name>
    </ligand>
</feature>
<evidence type="ECO:0000259" key="4">
    <source>
        <dbReference type="Pfam" id="PF02769"/>
    </source>
</evidence>
<dbReference type="Pfam" id="PF00586">
    <property type="entry name" value="AIRS"/>
    <property type="match status" value="1"/>
</dbReference>
<dbReference type="GO" id="GO:0000287">
    <property type="term" value="F:magnesium ion binding"/>
    <property type="evidence" value="ECO:0007669"/>
    <property type="project" value="UniProtKB-UniRule"/>
</dbReference>
<feature type="binding site" evidence="2">
    <location>
        <begin position="119"/>
        <end position="120"/>
    </location>
    <ligand>
        <name>ATP</name>
        <dbReference type="ChEBI" id="CHEBI:30616"/>
    </ligand>
</feature>
<reference evidence="5 6" key="1">
    <citation type="submission" date="2019-03" db="EMBL/GenBank/DDBJ databases">
        <title>Genomic Encyclopedia of Type Strains, Phase IV (KMG-IV): sequencing the most valuable type-strain genomes for metagenomic binning, comparative biology and taxonomic classification.</title>
        <authorList>
            <person name="Goeker M."/>
        </authorList>
    </citation>
    <scope>NUCLEOTIDE SEQUENCE [LARGE SCALE GENOMIC DNA]</scope>
    <source>
        <strain evidence="5 6">DSM 16380</strain>
    </source>
</reference>
<keyword evidence="2" id="KW-0067">ATP-binding</keyword>
<feature type="binding site" evidence="2">
    <location>
        <position position="44"/>
    </location>
    <ligand>
        <name>Mg(2+)</name>
        <dbReference type="ChEBI" id="CHEBI:18420"/>
        <label>1</label>
    </ligand>
</feature>
<evidence type="ECO:0000313" key="6">
    <source>
        <dbReference type="Proteomes" id="UP000295537"/>
    </source>
</evidence>
<feature type="binding site" evidence="2">
    <location>
        <position position="73"/>
    </location>
    <ligand>
        <name>Mg(2+)</name>
        <dbReference type="ChEBI" id="CHEBI:18420"/>
        <label>4</label>
    </ligand>
</feature>
<dbReference type="UniPathway" id="UPA00060">
    <property type="reaction ID" value="UER00142"/>
</dbReference>
<keyword evidence="1 2" id="KW-0784">Thiamine biosynthesis</keyword>
<dbReference type="InterPro" id="IPR010918">
    <property type="entry name" value="PurM-like_C_dom"/>
</dbReference>
<evidence type="ECO:0000256" key="2">
    <source>
        <dbReference type="HAMAP-Rule" id="MF_02128"/>
    </source>
</evidence>
<feature type="domain" description="PurM-like N-terminal" evidence="3">
    <location>
        <begin position="26"/>
        <end position="135"/>
    </location>
</feature>
<dbReference type="PANTHER" id="PTHR30270">
    <property type="entry name" value="THIAMINE-MONOPHOSPHATE KINASE"/>
    <property type="match status" value="1"/>
</dbReference>
<dbReference type="Gene3D" id="3.30.1330.10">
    <property type="entry name" value="PurM-like, N-terminal domain"/>
    <property type="match status" value="1"/>
</dbReference>
<evidence type="ECO:0000259" key="3">
    <source>
        <dbReference type="Pfam" id="PF00586"/>
    </source>
</evidence>
<keyword evidence="2" id="KW-0460">Magnesium</keyword>
<dbReference type="SUPFAM" id="SSF56042">
    <property type="entry name" value="PurM C-terminal domain-like"/>
    <property type="match status" value="1"/>
</dbReference>
<comment type="caution">
    <text evidence="2">Lacks conserved residue(s) required for the propagation of feature annotation.</text>
</comment>
<comment type="similarity">
    <text evidence="2">Belongs to the thiamine-monophosphate kinase family.</text>
</comment>
<dbReference type="PIRSF" id="PIRSF005303">
    <property type="entry name" value="Thiam_monoph_kin"/>
    <property type="match status" value="1"/>
</dbReference>
<feature type="binding site" evidence="2">
    <location>
        <position position="212"/>
    </location>
    <ligand>
        <name>ATP</name>
        <dbReference type="ChEBI" id="CHEBI:30616"/>
    </ligand>
</feature>
<dbReference type="EMBL" id="SLXJ01000002">
    <property type="protein sequence ID" value="TCP18606.1"/>
    <property type="molecule type" value="Genomic_DNA"/>
</dbReference>
<dbReference type="GO" id="GO:0005524">
    <property type="term" value="F:ATP binding"/>
    <property type="evidence" value="ECO:0007669"/>
    <property type="project" value="UniProtKB-UniRule"/>
</dbReference>
<dbReference type="SUPFAM" id="SSF55326">
    <property type="entry name" value="PurM N-terminal domain-like"/>
    <property type="match status" value="1"/>
</dbReference>
<feature type="binding site" evidence="2">
    <location>
        <position position="43"/>
    </location>
    <ligand>
        <name>Mg(2+)</name>
        <dbReference type="ChEBI" id="CHEBI:18420"/>
        <label>4</label>
    </ligand>
</feature>
<feature type="domain" description="PurM-like C-terminal" evidence="4">
    <location>
        <begin position="148"/>
        <end position="298"/>
    </location>
</feature>
<dbReference type="GO" id="GO:0009030">
    <property type="term" value="F:thiamine-phosphate kinase activity"/>
    <property type="evidence" value="ECO:0007669"/>
    <property type="project" value="UniProtKB-UniRule"/>
</dbReference>
<keyword evidence="2" id="KW-0547">Nucleotide-binding</keyword>
<dbReference type="GO" id="GO:0009229">
    <property type="term" value="P:thiamine diphosphate biosynthetic process"/>
    <property type="evidence" value="ECO:0007669"/>
    <property type="project" value="UniProtKB-UniRule"/>
</dbReference>
<accession>A0A4V2SK88</accession>
<protein>
    <recommendedName>
        <fullName evidence="2">Thiamine-monophosphate kinase</fullName>
        <shortName evidence="2">TMP kinase</shortName>
        <shortName evidence="2">Thiamine-phosphate kinase</shortName>
        <ecNumber evidence="2">2.7.4.16</ecNumber>
    </recommendedName>
</protein>
<dbReference type="CDD" id="cd02194">
    <property type="entry name" value="ThiL"/>
    <property type="match status" value="1"/>
</dbReference>
<comment type="function">
    <text evidence="2">Catalyzes the ATP-dependent phosphorylation of thiamine-monophosphate (TMP) to form thiamine-pyrophosphate (TPP), the active form of vitamin B1.</text>
</comment>
<dbReference type="HAMAP" id="MF_02128">
    <property type="entry name" value="TMP_kinase"/>
    <property type="match status" value="1"/>
</dbReference>
<comment type="caution">
    <text evidence="5">The sequence shown here is derived from an EMBL/GenBank/DDBJ whole genome shotgun (WGS) entry which is preliminary data.</text>
</comment>
<feature type="binding site" evidence="2">
    <location>
        <position position="45"/>
    </location>
    <ligand>
        <name>Mg(2+)</name>
        <dbReference type="ChEBI" id="CHEBI:18420"/>
        <label>2</label>
    </ligand>
</feature>
<dbReference type="EC" id="2.7.4.16" evidence="2"/>
<evidence type="ECO:0000256" key="1">
    <source>
        <dbReference type="ARBA" id="ARBA00022977"/>
    </source>
</evidence>
<dbReference type="AlphaFoldDB" id="A0A4V2SK88"/>
<dbReference type="Proteomes" id="UP000295537">
    <property type="component" value="Unassembled WGS sequence"/>
</dbReference>
<proteinExistence type="inferred from homology"/>
<dbReference type="InterPro" id="IPR036676">
    <property type="entry name" value="PurM-like_C_sf"/>
</dbReference>
<dbReference type="RefSeq" id="WP_132500845.1">
    <property type="nucleotide sequence ID" value="NZ_LVXA01000001.1"/>
</dbReference>
<keyword evidence="2" id="KW-0479">Metal-binding</keyword>
<gene>
    <name evidence="2" type="primary">thiL</name>
    <name evidence="5" type="ORF">EV693_102286</name>
</gene>